<dbReference type="CDD" id="cd07821">
    <property type="entry name" value="PYR_PYL_RCAR_like"/>
    <property type="match status" value="1"/>
</dbReference>
<proteinExistence type="inferred from homology"/>
<dbReference type="EMBL" id="JBHSNS010000008">
    <property type="protein sequence ID" value="MFC5730451.1"/>
    <property type="molecule type" value="Genomic_DNA"/>
</dbReference>
<dbReference type="PANTHER" id="PTHR43353:SF5">
    <property type="entry name" value="SUCCINATE-SEMIALDEHYDE DEHYDROGENASE, MITOCHONDRIAL"/>
    <property type="match status" value="1"/>
</dbReference>
<organism evidence="5 6">
    <name type="scientific">Nocardioides vastitatis</name>
    <dbReference type="NCBI Taxonomy" id="2568655"/>
    <lineage>
        <taxon>Bacteria</taxon>
        <taxon>Bacillati</taxon>
        <taxon>Actinomycetota</taxon>
        <taxon>Actinomycetes</taxon>
        <taxon>Propionibacteriales</taxon>
        <taxon>Nocardioidaceae</taxon>
        <taxon>Nocardioides</taxon>
    </lineage>
</organism>
<dbReference type="PROSITE" id="PS00687">
    <property type="entry name" value="ALDEHYDE_DEHYDR_GLU"/>
    <property type="match status" value="1"/>
</dbReference>
<name>A0ABW0ZHS8_9ACTN</name>
<accession>A0ABW0ZHS8</accession>
<feature type="domain" description="Aldehyde dehydrogenase" evidence="4">
    <location>
        <begin position="7"/>
        <end position="461"/>
    </location>
</feature>
<dbReference type="Gene3D" id="3.40.309.10">
    <property type="entry name" value="Aldehyde Dehydrogenase, Chain A, domain 2"/>
    <property type="match status" value="1"/>
</dbReference>
<dbReference type="InterPro" id="IPR050740">
    <property type="entry name" value="Aldehyde_DH_Superfamily"/>
</dbReference>
<reference evidence="6" key="1">
    <citation type="journal article" date="2019" name="Int. J. Syst. Evol. Microbiol.">
        <title>The Global Catalogue of Microorganisms (GCM) 10K type strain sequencing project: providing services to taxonomists for standard genome sequencing and annotation.</title>
        <authorList>
            <consortium name="The Broad Institute Genomics Platform"/>
            <consortium name="The Broad Institute Genome Sequencing Center for Infectious Disease"/>
            <person name="Wu L."/>
            <person name="Ma J."/>
        </authorList>
    </citation>
    <scope>NUCLEOTIDE SEQUENCE [LARGE SCALE GENOMIC DNA]</scope>
    <source>
        <strain evidence="6">YIM 94188</strain>
    </source>
</reference>
<evidence type="ECO:0000313" key="6">
    <source>
        <dbReference type="Proteomes" id="UP001596072"/>
    </source>
</evidence>
<dbReference type="Gene3D" id="3.40.605.10">
    <property type="entry name" value="Aldehyde Dehydrogenase, Chain A, domain 1"/>
    <property type="match status" value="1"/>
</dbReference>
<dbReference type="SUPFAM" id="SSF53720">
    <property type="entry name" value="ALDH-like"/>
    <property type="match status" value="1"/>
</dbReference>
<dbReference type="InterPro" id="IPR029510">
    <property type="entry name" value="Ald_DH_CS_GLU"/>
</dbReference>
<keyword evidence="6" id="KW-1185">Reference proteome</keyword>
<dbReference type="Proteomes" id="UP001596072">
    <property type="component" value="Unassembled WGS sequence"/>
</dbReference>
<comment type="similarity">
    <text evidence="3">Belongs to the aldehyde dehydrogenase family.</text>
</comment>
<dbReference type="SUPFAM" id="SSF55961">
    <property type="entry name" value="Bet v1-like"/>
    <property type="match status" value="1"/>
</dbReference>
<comment type="caution">
    <text evidence="5">The sequence shown here is derived from an EMBL/GenBank/DDBJ whole genome shotgun (WGS) entry which is preliminary data.</text>
</comment>
<gene>
    <name evidence="5" type="ORF">ACFPQB_16130</name>
</gene>
<dbReference type="CDD" id="cd07099">
    <property type="entry name" value="ALDH_DDALDH"/>
    <property type="match status" value="1"/>
</dbReference>
<protein>
    <submittedName>
        <fullName evidence="5">Aldehyde dehydrogenase family protein</fullName>
    </submittedName>
</protein>
<evidence type="ECO:0000256" key="1">
    <source>
        <dbReference type="ARBA" id="ARBA00023002"/>
    </source>
</evidence>
<dbReference type="PANTHER" id="PTHR43353">
    <property type="entry name" value="SUCCINATE-SEMIALDEHYDE DEHYDROGENASE, MITOCHONDRIAL"/>
    <property type="match status" value="1"/>
</dbReference>
<evidence type="ECO:0000313" key="5">
    <source>
        <dbReference type="EMBL" id="MFC5730451.1"/>
    </source>
</evidence>
<evidence type="ECO:0000259" key="4">
    <source>
        <dbReference type="Pfam" id="PF00171"/>
    </source>
</evidence>
<dbReference type="InterPro" id="IPR019587">
    <property type="entry name" value="Polyketide_cyclase/dehydratase"/>
</dbReference>
<evidence type="ECO:0000256" key="3">
    <source>
        <dbReference type="RuleBase" id="RU003345"/>
    </source>
</evidence>
<dbReference type="Pfam" id="PF00171">
    <property type="entry name" value="Aldedh"/>
    <property type="match status" value="1"/>
</dbReference>
<dbReference type="InterPro" id="IPR015590">
    <property type="entry name" value="Aldehyde_DH_dom"/>
</dbReference>
<dbReference type="InterPro" id="IPR016162">
    <property type="entry name" value="Ald_DH_N"/>
</dbReference>
<evidence type="ECO:0000256" key="2">
    <source>
        <dbReference type="PROSITE-ProRule" id="PRU10007"/>
    </source>
</evidence>
<feature type="active site" evidence="2">
    <location>
        <position position="238"/>
    </location>
</feature>
<dbReference type="InterPro" id="IPR016163">
    <property type="entry name" value="Ald_DH_C"/>
</dbReference>
<keyword evidence="1 3" id="KW-0560">Oxidoreductase</keyword>
<dbReference type="Pfam" id="PF10604">
    <property type="entry name" value="Polyketide_cyc2"/>
    <property type="match status" value="1"/>
</dbReference>
<dbReference type="RefSeq" id="WP_136432257.1">
    <property type="nucleotide sequence ID" value="NZ_JBHSNS010000008.1"/>
</dbReference>
<dbReference type="InterPro" id="IPR023393">
    <property type="entry name" value="START-like_dom_sf"/>
</dbReference>
<dbReference type="InterPro" id="IPR016161">
    <property type="entry name" value="Ald_DH/histidinol_DH"/>
</dbReference>
<sequence length="653" mass="70280">MSVTTDDSVRFEVRAPADGRILDLVREDGPGEVAAAVNRLRKAQPTWAALPIGERIAWLGRFRDWIYANESRLSALLAAETGKPAAEVGIELTSSLGVLRYYSRHAHRFLADGNPRPSSLLTALKRMRVRRVPQEVVGVISPWNFPVAMCLWDAFPALLAGSSVILKPSEHTPLTTNALVQGWAEVGAPQVLAVVNGAAATGTAVVDRVDHVHFTGSTRTGRSIATRAADRLIPYSLELGGNDPALVLADADLDLAASGIVFNGLLNSGQMCVSVERVYVVAEVHDEFVARVLDRVRALRTEGDGFDRDITTLITPDQHDVVRDQVADALSRGAHALIGGEPGEGRHYPPTVLVNVDHSMRVMAEETFGPVLPIMRVANVDEAVRLANDSPYGLSASVWSRDRAAAERVAERLEAGTVDINDAATHILCHPIPQSGWKQSGVGARLGGAHGLQKYTRTQAITANRVDLPLVTALAGFPYSASKSRLLDRIGRLNDGGRLARRVGLDSDRTFEVTARRTIHAPAIDVHAWLLDSSNYAKALPGVIERRIRDGANEPYGVGTVRDIISPAAFLREEITAVTPTTISYVITRSFPPLAHERATITVTPLGPTTCNVVWTSRLSGARVAEKLLGTALGAVFGRILRECATDLVGGAR</sequence>
<dbReference type="Gene3D" id="3.30.530.20">
    <property type="match status" value="1"/>
</dbReference>